<sequence>MSATIGPRSGRQSEVRKWQQTQVRQGPQGSAGGPDGAGQWSAKGHARARKSKPSVSGQKVSCKTESSV</sequence>
<feature type="region of interest" description="Disordered" evidence="1">
    <location>
        <begin position="1"/>
        <end position="68"/>
    </location>
</feature>
<feature type="compositionally biased region" description="Polar residues" evidence="1">
    <location>
        <begin position="18"/>
        <end position="28"/>
    </location>
</feature>
<accession>A0A975X1Z0</accession>
<evidence type="ECO:0000313" key="3">
    <source>
        <dbReference type="Proteomes" id="UP000256297"/>
    </source>
</evidence>
<organism evidence="2 3">
    <name type="scientific">Cupriavidus taiwanensis</name>
    <dbReference type="NCBI Taxonomy" id="164546"/>
    <lineage>
        <taxon>Bacteria</taxon>
        <taxon>Pseudomonadati</taxon>
        <taxon>Pseudomonadota</taxon>
        <taxon>Betaproteobacteria</taxon>
        <taxon>Burkholderiales</taxon>
        <taxon>Burkholderiaceae</taxon>
        <taxon>Cupriavidus</taxon>
    </lineage>
</organism>
<dbReference type="Proteomes" id="UP000256297">
    <property type="component" value="Chromosome CBM2589_b"/>
</dbReference>
<feature type="compositionally biased region" description="Polar residues" evidence="1">
    <location>
        <begin position="53"/>
        <end position="68"/>
    </location>
</feature>
<dbReference type="EMBL" id="OFSP01000021">
    <property type="protein sequence ID" value="SOY53187.1"/>
    <property type="molecule type" value="Genomic_DNA"/>
</dbReference>
<dbReference type="AlphaFoldDB" id="A0A975X1Z0"/>
<protein>
    <submittedName>
        <fullName evidence="2">Uncharacterized protein</fullName>
    </submittedName>
</protein>
<evidence type="ECO:0000256" key="1">
    <source>
        <dbReference type="SAM" id="MobiDB-lite"/>
    </source>
</evidence>
<reference evidence="2 3" key="1">
    <citation type="submission" date="2018-01" db="EMBL/GenBank/DDBJ databases">
        <authorList>
            <person name="Clerissi C."/>
        </authorList>
    </citation>
    <scope>NUCLEOTIDE SEQUENCE [LARGE SCALE GENOMIC DNA]</scope>
    <source>
        <strain evidence="2">Cupriavidus taiwanensis STM 3521</strain>
    </source>
</reference>
<comment type="caution">
    <text evidence="2">The sequence shown here is derived from an EMBL/GenBank/DDBJ whole genome shotgun (WGS) entry which is preliminary data.</text>
</comment>
<evidence type="ECO:0000313" key="2">
    <source>
        <dbReference type="EMBL" id="SOY53187.1"/>
    </source>
</evidence>
<name>A0A975X1Z0_9BURK</name>
<gene>
    <name evidence="2" type="ORF">CBM2589_B280071</name>
</gene>
<proteinExistence type="predicted"/>